<sequence>MKKAKYVAIGAVLGAVAAALLTPKTGKQLRVQTVAAAKKIAGGSDNIIEVIKEFVLNKNMSADIVQPEEEIIISKDYTIKENIENEG</sequence>
<dbReference type="PATRIC" id="fig|1286171.3.peg.8"/>
<dbReference type="EMBL" id="CP007452">
    <property type="protein sequence ID" value="AHM55376.1"/>
    <property type="molecule type" value="Genomic_DNA"/>
</dbReference>
<dbReference type="Proteomes" id="UP000019591">
    <property type="component" value="Chromosome"/>
</dbReference>
<evidence type="ECO:0008006" key="4">
    <source>
        <dbReference type="Google" id="ProtNLM"/>
    </source>
</evidence>
<feature type="signal peptide" evidence="1">
    <location>
        <begin position="1"/>
        <end position="17"/>
    </location>
</feature>
<dbReference type="eggNOG" id="ENOG502ZCN8">
    <property type="taxonomic scope" value="Bacteria"/>
</dbReference>
<accession>W8U2Z1</accession>
<dbReference type="AlphaFoldDB" id="W8U2Z1"/>
<gene>
    <name evidence="2" type="ORF">EAL2_c00080</name>
</gene>
<organism evidence="2 3">
    <name type="scientific">Peptoclostridium acidaminophilum DSM 3953</name>
    <dbReference type="NCBI Taxonomy" id="1286171"/>
    <lineage>
        <taxon>Bacteria</taxon>
        <taxon>Bacillati</taxon>
        <taxon>Bacillota</taxon>
        <taxon>Clostridia</taxon>
        <taxon>Peptostreptococcales</taxon>
        <taxon>Peptoclostridiaceae</taxon>
        <taxon>Peptoclostridium</taxon>
    </lineage>
</organism>
<evidence type="ECO:0000313" key="2">
    <source>
        <dbReference type="EMBL" id="AHM55376.1"/>
    </source>
</evidence>
<keyword evidence="1" id="KW-0732">Signal</keyword>
<dbReference type="HOGENOM" id="CLU_2478705_0_0_9"/>
<reference evidence="2 3" key="1">
    <citation type="journal article" date="2014" name="Genome Announc.">
        <title>Complete Genome Sequence of Amino Acid-Utilizing Eubacterium acidaminophilum al-2 (DSM 3953).</title>
        <authorList>
            <person name="Poehlein A."/>
            <person name="Andreesen J.R."/>
            <person name="Daniel R."/>
        </authorList>
    </citation>
    <scope>NUCLEOTIDE SEQUENCE [LARGE SCALE GENOMIC DNA]</scope>
    <source>
        <strain evidence="2 3">DSM 3953</strain>
    </source>
</reference>
<dbReference type="STRING" id="1286171.EAL2_c00080"/>
<name>W8U2Z1_PEPAC</name>
<evidence type="ECO:0000313" key="3">
    <source>
        <dbReference type="Proteomes" id="UP000019591"/>
    </source>
</evidence>
<evidence type="ECO:0000256" key="1">
    <source>
        <dbReference type="SAM" id="SignalP"/>
    </source>
</evidence>
<proteinExistence type="predicted"/>
<dbReference type="RefSeq" id="WP_025434429.1">
    <property type="nucleotide sequence ID" value="NZ_CP007452.1"/>
</dbReference>
<feature type="chain" id="PRO_5038616667" description="YtxH-like protein" evidence="1">
    <location>
        <begin position="18"/>
        <end position="87"/>
    </location>
</feature>
<keyword evidence="3" id="KW-1185">Reference proteome</keyword>
<dbReference type="KEGG" id="eac:EAL2_c00080"/>
<protein>
    <recommendedName>
        <fullName evidence="4">YtxH-like protein</fullName>
    </recommendedName>
</protein>